<dbReference type="AlphaFoldDB" id="A0A0D1EGM3"/>
<sequence length="323" mass="34630">MKLFARIAAAALVAGAMAEPAAAQERLALGATNAQSSHYAYFAALAKVINEAYPDKYQASVVETGATVDNLRRMERGQLDMGLITTSALYHANEGIKTFDGEAIDSPLLWAYALAPQNVIVRQDAGVTSIEELAGQRFGPGQRGSSTEATSQEVLALFGVEPDWVRGSNGELAAAIKDNRAIGFIKSAVGTDFDALTTDIATFTPVQVLPVPDDKVAMIQETLPELSIVDMPGGEMENTGPYRTWGFMIGVSARPGLDDETAYDIVKAVMEDDVEQVTAFPSIDGVNLAEQTLAYATSPLHPGAIRWFEENGYEVPDRLRPAE</sequence>
<comment type="caution">
    <text evidence="2">The sequence shown here is derived from an EMBL/GenBank/DDBJ whole genome shotgun (WGS) entry which is preliminary data.</text>
</comment>
<dbReference type="SUPFAM" id="SSF53850">
    <property type="entry name" value="Periplasmic binding protein-like II"/>
    <property type="match status" value="1"/>
</dbReference>
<dbReference type="PATRIC" id="fig|935700.4.peg.2408"/>
<evidence type="ECO:0000256" key="1">
    <source>
        <dbReference type="SAM" id="SignalP"/>
    </source>
</evidence>
<evidence type="ECO:0000313" key="2">
    <source>
        <dbReference type="EMBL" id="KIT16066.1"/>
    </source>
</evidence>
<dbReference type="PANTHER" id="PTHR42941:SF1">
    <property type="entry name" value="SLL1037 PROTEIN"/>
    <property type="match status" value="1"/>
</dbReference>
<keyword evidence="3" id="KW-1185">Reference proteome</keyword>
<feature type="signal peptide" evidence="1">
    <location>
        <begin position="1"/>
        <end position="23"/>
    </location>
</feature>
<keyword evidence="1" id="KW-0732">Signal</keyword>
<protein>
    <recommendedName>
        <fullName evidence="4">NMT1/THI5 like protein</fullName>
    </recommendedName>
</protein>
<dbReference type="RefSeq" id="WP_043919117.1">
    <property type="nucleotide sequence ID" value="NZ_FZPF01000004.1"/>
</dbReference>
<reference evidence="2 3" key="1">
    <citation type="submission" date="2015-02" db="EMBL/GenBank/DDBJ databases">
        <title>Genome Sequence of Jannaschia aquimarina DSM28248, a member of the Roseobacter clade.</title>
        <authorList>
            <person name="Voget S."/>
            <person name="Daniel R."/>
        </authorList>
    </citation>
    <scope>NUCLEOTIDE SEQUENCE [LARGE SCALE GENOMIC DNA]</scope>
    <source>
        <strain evidence="2 3">GSW-M26</strain>
    </source>
</reference>
<evidence type="ECO:0000313" key="3">
    <source>
        <dbReference type="Proteomes" id="UP000032232"/>
    </source>
</evidence>
<gene>
    <name evidence="2" type="ORF">jaqu_23380</name>
</gene>
<feature type="chain" id="PRO_5002240876" description="NMT1/THI5 like protein" evidence="1">
    <location>
        <begin position="24"/>
        <end position="323"/>
    </location>
</feature>
<proteinExistence type="predicted"/>
<dbReference type="EMBL" id="JYFE01000041">
    <property type="protein sequence ID" value="KIT16066.1"/>
    <property type="molecule type" value="Genomic_DNA"/>
</dbReference>
<dbReference type="Gene3D" id="3.40.190.10">
    <property type="entry name" value="Periplasmic binding protein-like II"/>
    <property type="match status" value="2"/>
</dbReference>
<dbReference type="PANTHER" id="PTHR42941">
    <property type="entry name" value="SLL1037 PROTEIN"/>
    <property type="match status" value="1"/>
</dbReference>
<dbReference type="NCBIfam" id="TIGR02122">
    <property type="entry name" value="TRAP_TAXI"/>
    <property type="match status" value="1"/>
</dbReference>
<dbReference type="InterPro" id="IPR011852">
    <property type="entry name" value="TRAP_TAXI"/>
</dbReference>
<dbReference type="STRING" id="935700.jaqu_23380"/>
<dbReference type="Pfam" id="PF16868">
    <property type="entry name" value="NMT1_3"/>
    <property type="match status" value="1"/>
</dbReference>
<organism evidence="2 3">
    <name type="scientific">Jannaschia aquimarina</name>
    <dbReference type="NCBI Taxonomy" id="935700"/>
    <lineage>
        <taxon>Bacteria</taxon>
        <taxon>Pseudomonadati</taxon>
        <taxon>Pseudomonadota</taxon>
        <taxon>Alphaproteobacteria</taxon>
        <taxon>Rhodobacterales</taxon>
        <taxon>Roseobacteraceae</taxon>
        <taxon>Jannaschia</taxon>
    </lineage>
</organism>
<evidence type="ECO:0008006" key="4">
    <source>
        <dbReference type="Google" id="ProtNLM"/>
    </source>
</evidence>
<dbReference type="Proteomes" id="UP000032232">
    <property type="component" value="Unassembled WGS sequence"/>
</dbReference>
<name>A0A0D1EGM3_9RHOB</name>
<dbReference type="OrthoDB" id="9776669at2"/>
<accession>A0A0D1EGM3</accession>